<dbReference type="OrthoDB" id="5945798at2759"/>
<dbReference type="AlphaFoldDB" id="G2Y1B1"/>
<evidence type="ECO:0000313" key="1">
    <source>
        <dbReference type="EMBL" id="CCD46451.1"/>
    </source>
</evidence>
<accession>G2Y1B1</accession>
<dbReference type="HOGENOM" id="CLU_976577_0_0_1"/>
<protein>
    <submittedName>
        <fullName evidence="1">Uncharacterized protein</fullName>
    </submittedName>
</protein>
<dbReference type="STRING" id="999810.G2Y1B1"/>
<evidence type="ECO:0000313" key="2">
    <source>
        <dbReference type="Proteomes" id="UP000008177"/>
    </source>
</evidence>
<sequence length="308" mass="36296">MFQPFICQFNRRDTSYENTSSLRSIVRGKYFEPFTTIMRNDCNANTHEYFDGTTYILQANCGIPANTEITRRFSYSNDYKIRRLQFMETDKLDCDLRERMLSVHIYNHKPRANKEQLTKQLTIDNKVVTDLSYNGFGYDCPGLRSVYMSIFSDQFDLDSRTKALDYKESLRLLLTVYYFIDQVACPAPSPEERIKVLYFLIVIASSTKDSRFKVSNIVLTMRKFIYHWRLQLAHYSEQLGGPNTKIAIFHRSAFKKDLEAGYIPVSKDKDALVKDLNGWFKLLDLDEITSEQIFRTQRSYRIYREIIS</sequence>
<organism evidence="1 2">
    <name type="scientific">Botryotinia fuckeliana (strain T4)</name>
    <name type="common">Noble rot fungus</name>
    <name type="synonym">Botrytis cinerea</name>
    <dbReference type="NCBI Taxonomy" id="999810"/>
    <lineage>
        <taxon>Eukaryota</taxon>
        <taxon>Fungi</taxon>
        <taxon>Dikarya</taxon>
        <taxon>Ascomycota</taxon>
        <taxon>Pezizomycotina</taxon>
        <taxon>Leotiomycetes</taxon>
        <taxon>Helotiales</taxon>
        <taxon>Sclerotiniaceae</taxon>
        <taxon>Botrytis</taxon>
    </lineage>
</organism>
<name>G2Y1B1_BOTF4</name>
<dbReference type="InParanoid" id="G2Y1B1"/>
<proteinExistence type="predicted"/>
<reference evidence="2" key="1">
    <citation type="journal article" date="2011" name="PLoS Genet.">
        <title>Genomic analysis of the necrotrophic fungal pathogens Sclerotinia sclerotiorum and Botrytis cinerea.</title>
        <authorList>
            <person name="Amselem J."/>
            <person name="Cuomo C.A."/>
            <person name="van Kan J.A."/>
            <person name="Viaud M."/>
            <person name="Benito E.P."/>
            <person name="Couloux A."/>
            <person name="Coutinho P.M."/>
            <person name="de Vries R.P."/>
            <person name="Dyer P.S."/>
            <person name="Fillinger S."/>
            <person name="Fournier E."/>
            <person name="Gout L."/>
            <person name="Hahn M."/>
            <person name="Kohn L."/>
            <person name="Lapalu N."/>
            <person name="Plummer K.M."/>
            <person name="Pradier J.M."/>
            <person name="Quevillon E."/>
            <person name="Sharon A."/>
            <person name="Simon A."/>
            <person name="ten Have A."/>
            <person name="Tudzynski B."/>
            <person name="Tudzynski P."/>
            <person name="Wincker P."/>
            <person name="Andrew M."/>
            <person name="Anthouard V."/>
            <person name="Beever R.E."/>
            <person name="Beffa R."/>
            <person name="Benoit I."/>
            <person name="Bouzid O."/>
            <person name="Brault B."/>
            <person name="Chen Z."/>
            <person name="Choquer M."/>
            <person name="Collemare J."/>
            <person name="Cotton P."/>
            <person name="Danchin E.G."/>
            <person name="Da Silva C."/>
            <person name="Gautier A."/>
            <person name="Giraud C."/>
            <person name="Giraud T."/>
            <person name="Gonzalez C."/>
            <person name="Grossetete S."/>
            <person name="Guldener U."/>
            <person name="Henrissat B."/>
            <person name="Howlett B.J."/>
            <person name="Kodira C."/>
            <person name="Kretschmer M."/>
            <person name="Lappartient A."/>
            <person name="Leroch M."/>
            <person name="Levis C."/>
            <person name="Mauceli E."/>
            <person name="Neuveglise C."/>
            <person name="Oeser B."/>
            <person name="Pearson M."/>
            <person name="Poulain J."/>
            <person name="Poussereau N."/>
            <person name="Quesneville H."/>
            <person name="Rascle C."/>
            <person name="Schumacher J."/>
            <person name="Segurens B."/>
            <person name="Sexton A."/>
            <person name="Silva E."/>
            <person name="Sirven C."/>
            <person name="Soanes D.M."/>
            <person name="Talbot N.J."/>
            <person name="Templeton M."/>
            <person name="Yandava C."/>
            <person name="Yarden O."/>
            <person name="Zeng Q."/>
            <person name="Rollins J.A."/>
            <person name="Lebrun M.H."/>
            <person name="Dickman M."/>
        </authorList>
    </citation>
    <scope>NUCLEOTIDE SEQUENCE [LARGE SCALE GENOMIC DNA]</scope>
    <source>
        <strain evidence="2">T4</strain>
    </source>
</reference>
<dbReference type="EMBL" id="FQ790282">
    <property type="protein sequence ID" value="CCD46451.1"/>
    <property type="molecule type" value="Genomic_DNA"/>
</dbReference>
<dbReference type="Proteomes" id="UP000008177">
    <property type="component" value="Unplaced contigs"/>
</dbReference>
<gene>
    <name evidence="1" type="ORF">BofuT4_P040620.1</name>
</gene>